<dbReference type="GO" id="GO:0010420">
    <property type="term" value="F:polyprenyldihydroxybenzoate methyltransferase activity"/>
    <property type="evidence" value="ECO:0007669"/>
    <property type="project" value="InterPro"/>
</dbReference>
<dbReference type="EC" id="2.1.1.64" evidence="5"/>
<keyword evidence="2 5" id="KW-0808">Transferase</keyword>
<keyword evidence="5" id="KW-0830">Ubiquinone</keyword>
<gene>
    <name evidence="5" type="ORF">MGWOODY_XGa718</name>
</gene>
<dbReference type="InterPro" id="IPR010233">
    <property type="entry name" value="UbiG_MeTrfase"/>
</dbReference>
<evidence type="ECO:0000256" key="4">
    <source>
        <dbReference type="ARBA" id="ARBA00022691"/>
    </source>
</evidence>
<keyword evidence="3" id="KW-0831">Ubiquinone biosynthesis</keyword>
<keyword evidence="1 5" id="KW-0489">Methyltransferase</keyword>
<dbReference type="Gene3D" id="3.40.50.150">
    <property type="entry name" value="Vaccinia Virus protein VP39"/>
    <property type="match status" value="1"/>
</dbReference>
<proteinExistence type="inferred from homology"/>
<dbReference type="SUPFAM" id="SSF53335">
    <property type="entry name" value="S-adenosyl-L-methionine-dependent methyltransferases"/>
    <property type="match status" value="1"/>
</dbReference>
<sequence length="241" mass="26975">MQNVDPNELSKFEKLASRWWDPNSEFRPLHQINPLRLNYIEEQVCLQNKKVIDIGCGGGILSESMWERGASVTGVDAGQGPISVARLHARERSASIDYRQGTVEELIDHESGQYDVVTCMELLEHVPSPAETISACAKLTRTGGHVFFSTINRNPKSWLFAIVGAEYVLNLLPRGTHHYEKFIKPSEVDLWARDAGLYLSGSIGLHYNPIFQEYSLGGNLDVNYILHFRHGSSTVHDSPGL</sequence>
<reference evidence="5" key="1">
    <citation type="submission" date="2015-10" db="EMBL/GenBank/DDBJ databases">
        <authorList>
            <person name="Gilbert D.G."/>
        </authorList>
    </citation>
    <scope>NUCLEOTIDE SEQUENCE</scope>
</reference>
<dbReference type="EMBL" id="CZRL01000104">
    <property type="protein sequence ID" value="CUS54337.1"/>
    <property type="molecule type" value="Genomic_DNA"/>
</dbReference>
<evidence type="ECO:0000256" key="3">
    <source>
        <dbReference type="ARBA" id="ARBA00022688"/>
    </source>
</evidence>
<name>A0A160TXJ8_9ZZZZ</name>
<dbReference type="AlphaFoldDB" id="A0A160TXJ8"/>
<dbReference type="FunFam" id="3.40.50.150:FF:000028">
    <property type="entry name" value="Ubiquinone biosynthesis O-methyltransferase"/>
    <property type="match status" value="1"/>
</dbReference>
<dbReference type="NCBIfam" id="TIGR01983">
    <property type="entry name" value="UbiG"/>
    <property type="match status" value="1"/>
</dbReference>
<keyword evidence="4" id="KW-0949">S-adenosyl-L-methionine</keyword>
<dbReference type="CDD" id="cd02440">
    <property type="entry name" value="AdoMet_MTases"/>
    <property type="match status" value="1"/>
</dbReference>
<dbReference type="HAMAP" id="MF_00472">
    <property type="entry name" value="UbiG"/>
    <property type="match status" value="1"/>
</dbReference>
<dbReference type="PANTHER" id="PTHR43464">
    <property type="entry name" value="METHYLTRANSFERASE"/>
    <property type="match status" value="1"/>
</dbReference>
<dbReference type="Pfam" id="PF13489">
    <property type="entry name" value="Methyltransf_23"/>
    <property type="match status" value="1"/>
</dbReference>
<evidence type="ECO:0000313" key="5">
    <source>
        <dbReference type="EMBL" id="CUS54337.1"/>
    </source>
</evidence>
<protein>
    <submittedName>
        <fullName evidence="5">3-demethylubiquinone-9 3-methyltransferase</fullName>
        <ecNumber evidence="5">2.1.1.64</ecNumber>
    </submittedName>
</protein>
<accession>A0A160TXJ8</accession>
<evidence type="ECO:0000256" key="2">
    <source>
        <dbReference type="ARBA" id="ARBA00022679"/>
    </source>
</evidence>
<dbReference type="GO" id="GO:0032259">
    <property type="term" value="P:methylation"/>
    <property type="evidence" value="ECO:0007669"/>
    <property type="project" value="UniProtKB-KW"/>
</dbReference>
<dbReference type="PANTHER" id="PTHR43464:SF19">
    <property type="entry name" value="UBIQUINONE BIOSYNTHESIS O-METHYLTRANSFERASE, MITOCHONDRIAL"/>
    <property type="match status" value="1"/>
</dbReference>
<evidence type="ECO:0000256" key="1">
    <source>
        <dbReference type="ARBA" id="ARBA00022603"/>
    </source>
</evidence>
<dbReference type="InterPro" id="IPR029063">
    <property type="entry name" value="SAM-dependent_MTases_sf"/>
</dbReference>
<dbReference type="GO" id="GO:0061542">
    <property type="term" value="F:3-demethylubiquinol 3-O-methyltransferase activity"/>
    <property type="evidence" value="ECO:0007669"/>
    <property type="project" value="UniProtKB-EC"/>
</dbReference>
<organism evidence="5">
    <name type="scientific">hydrothermal vent metagenome</name>
    <dbReference type="NCBI Taxonomy" id="652676"/>
    <lineage>
        <taxon>unclassified sequences</taxon>
        <taxon>metagenomes</taxon>
        <taxon>ecological metagenomes</taxon>
    </lineage>
</organism>